<dbReference type="NCBIfam" id="NF006803">
    <property type="entry name" value="PRK09311.1"/>
    <property type="match status" value="1"/>
</dbReference>
<dbReference type="STRING" id="4232.A0A251VMQ6"/>
<evidence type="ECO:0000313" key="16">
    <source>
        <dbReference type="Proteomes" id="UP000215914"/>
    </source>
</evidence>
<dbReference type="NCBIfam" id="TIGR00505">
    <property type="entry name" value="ribA"/>
    <property type="match status" value="1"/>
</dbReference>
<dbReference type="PANTHER" id="PTHR21327:SF29">
    <property type="entry name" value="GTP CYCLOHYDROLASE-2"/>
    <property type="match status" value="1"/>
</dbReference>
<comment type="cofactor">
    <cofactor evidence="1">
        <name>Zn(2+)</name>
        <dbReference type="ChEBI" id="CHEBI:29105"/>
    </cofactor>
</comment>
<dbReference type="Pfam" id="PF00925">
    <property type="entry name" value="GTP_cyclohydro2"/>
    <property type="match status" value="1"/>
</dbReference>
<evidence type="ECO:0000256" key="7">
    <source>
        <dbReference type="ARBA" id="ARBA00022723"/>
    </source>
</evidence>
<dbReference type="EMBL" id="MNCJ02000316">
    <property type="protein sequence ID" value="KAF5821500.1"/>
    <property type="molecule type" value="Genomic_DNA"/>
</dbReference>
<evidence type="ECO:0000256" key="6">
    <source>
        <dbReference type="ARBA" id="ARBA00022619"/>
    </source>
</evidence>
<dbReference type="GO" id="GO:0005829">
    <property type="term" value="C:cytosol"/>
    <property type="evidence" value="ECO:0000318"/>
    <property type="project" value="GO_Central"/>
</dbReference>
<dbReference type="NCBIfam" id="NF001591">
    <property type="entry name" value="PRK00393.1"/>
    <property type="match status" value="1"/>
</dbReference>
<dbReference type="Gramene" id="mRNA:HanXRQr2_Chr01g0014731">
    <property type="protein sequence ID" value="mRNA:HanXRQr2_Chr01g0014731"/>
    <property type="gene ID" value="HanXRQr2_Chr01g0014731"/>
</dbReference>
<dbReference type="HAMAP" id="MF_01283">
    <property type="entry name" value="RibBA"/>
    <property type="match status" value="1"/>
</dbReference>
<evidence type="ECO:0000259" key="13">
    <source>
        <dbReference type="Pfam" id="PF00925"/>
    </source>
</evidence>
<evidence type="ECO:0000313" key="15">
    <source>
        <dbReference type="EMBL" id="OTG36649.1"/>
    </source>
</evidence>
<dbReference type="EMBL" id="CM007890">
    <property type="protein sequence ID" value="OTG36649.1"/>
    <property type="molecule type" value="Genomic_DNA"/>
</dbReference>
<reference evidence="15" key="2">
    <citation type="submission" date="2017-02" db="EMBL/GenBank/DDBJ databases">
        <title>Sunflower complete genome.</title>
        <authorList>
            <person name="Langlade N."/>
            <person name="Munos S."/>
        </authorList>
    </citation>
    <scope>NUCLEOTIDE SEQUENCE [LARGE SCALE GENOMIC DNA]</scope>
    <source>
        <tissue evidence="15">Leaves</tissue>
    </source>
</reference>
<dbReference type="InterPro" id="IPR016299">
    <property type="entry name" value="Riboflavin_synth_RibBA"/>
</dbReference>
<organism evidence="15 16">
    <name type="scientific">Helianthus annuus</name>
    <name type="common">Common sunflower</name>
    <dbReference type="NCBI Taxonomy" id="4232"/>
    <lineage>
        <taxon>Eukaryota</taxon>
        <taxon>Viridiplantae</taxon>
        <taxon>Streptophyta</taxon>
        <taxon>Embryophyta</taxon>
        <taxon>Tracheophyta</taxon>
        <taxon>Spermatophyta</taxon>
        <taxon>Magnoliopsida</taxon>
        <taxon>eudicotyledons</taxon>
        <taxon>Gunneridae</taxon>
        <taxon>Pentapetalae</taxon>
        <taxon>asterids</taxon>
        <taxon>campanulids</taxon>
        <taxon>Asterales</taxon>
        <taxon>Asteraceae</taxon>
        <taxon>Asteroideae</taxon>
        <taxon>Heliantheae alliance</taxon>
        <taxon>Heliantheae</taxon>
        <taxon>Helianthus</taxon>
    </lineage>
</organism>
<evidence type="ECO:0000256" key="2">
    <source>
        <dbReference type="ARBA" id="ARBA00004853"/>
    </source>
</evidence>
<keyword evidence="7" id="KW-0479">Metal-binding</keyword>
<comment type="similarity">
    <text evidence="4">In the C-terminal section; belongs to the GTP cyclohydrolase II family.</text>
</comment>
<dbReference type="GO" id="GO:0005525">
    <property type="term" value="F:GTP binding"/>
    <property type="evidence" value="ECO:0007669"/>
    <property type="project" value="UniProtKB-KW"/>
</dbReference>
<dbReference type="Pfam" id="PF00926">
    <property type="entry name" value="DHBP_synthase"/>
    <property type="match status" value="1"/>
</dbReference>
<dbReference type="FunFam" id="3.40.50.10990:FF:000001">
    <property type="entry name" value="Riboflavin biosynthesis protein RibBA"/>
    <property type="match status" value="1"/>
</dbReference>
<reference evidence="14 16" key="1">
    <citation type="journal article" date="2017" name="Nature">
        <title>The sunflower genome provides insights into oil metabolism, flowering and Asterid evolution.</title>
        <authorList>
            <person name="Badouin H."/>
            <person name="Gouzy J."/>
            <person name="Grassa C.J."/>
            <person name="Murat F."/>
            <person name="Staton S.E."/>
            <person name="Cottret L."/>
            <person name="Lelandais-Briere C."/>
            <person name="Owens G.L."/>
            <person name="Carrere S."/>
            <person name="Mayjonade B."/>
            <person name="Legrand L."/>
            <person name="Gill N."/>
            <person name="Kane N.C."/>
            <person name="Bowers J.E."/>
            <person name="Hubner S."/>
            <person name="Bellec A."/>
            <person name="Berard A."/>
            <person name="Berges H."/>
            <person name="Blanchet N."/>
            <person name="Boniface M.C."/>
            <person name="Brunel D."/>
            <person name="Catrice O."/>
            <person name="Chaidir N."/>
            <person name="Claudel C."/>
            <person name="Donnadieu C."/>
            <person name="Faraut T."/>
            <person name="Fievet G."/>
            <person name="Helmstetter N."/>
            <person name="King M."/>
            <person name="Knapp S.J."/>
            <person name="Lai Z."/>
            <person name="Le Paslier M.C."/>
            <person name="Lippi Y."/>
            <person name="Lorenzon L."/>
            <person name="Mandel J.R."/>
            <person name="Marage G."/>
            <person name="Marchand G."/>
            <person name="Marquand E."/>
            <person name="Bret-Mestries E."/>
            <person name="Morien E."/>
            <person name="Nambeesan S."/>
            <person name="Nguyen T."/>
            <person name="Pegot-Espagnet P."/>
            <person name="Pouilly N."/>
            <person name="Raftis F."/>
            <person name="Sallet E."/>
            <person name="Schiex T."/>
            <person name="Thomas J."/>
            <person name="Vandecasteele C."/>
            <person name="Vares D."/>
            <person name="Vear F."/>
            <person name="Vautrin S."/>
            <person name="Crespi M."/>
            <person name="Mangin B."/>
            <person name="Burke J.M."/>
            <person name="Salse J."/>
            <person name="Munos S."/>
            <person name="Vincourt P."/>
            <person name="Rieseberg L.H."/>
            <person name="Langlade N.B."/>
        </authorList>
    </citation>
    <scope>NUCLEOTIDE SEQUENCE [LARGE SCALE GENOMIC DNA]</scope>
    <source>
        <strain evidence="16">cv. SF193</strain>
        <tissue evidence="14">Leaves</tissue>
    </source>
</reference>
<name>A0A251VMQ6_HELAN</name>
<dbReference type="GO" id="GO:0003935">
    <property type="term" value="F:GTP cyclohydrolase II activity"/>
    <property type="evidence" value="ECO:0007669"/>
    <property type="project" value="UniProtKB-EC"/>
</dbReference>
<evidence type="ECO:0000256" key="8">
    <source>
        <dbReference type="ARBA" id="ARBA00022741"/>
    </source>
</evidence>
<evidence type="ECO:0000256" key="11">
    <source>
        <dbReference type="ARBA" id="ARBA00023134"/>
    </source>
</evidence>
<proteinExistence type="inferred from homology"/>
<evidence type="ECO:0000313" key="14">
    <source>
        <dbReference type="EMBL" id="KAF5821500.1"/>
    </source>
</evidence>
<dbReference type="InterPro" id="IPR036144">
    <property type="entry name" value="RibA-like_sf"/>
</dbReference>
<evidence type="ECO:0000256" key="4">
    <source>
        <dbReference type="ARBA" id="ARBA00008976"/>
    </source>
</evidence>
<dbReference type="InterPro" id="IPR032677">
    <property type="entry name" value="GTP_cyclohydro_II"/>
</dbReference>
<gene>
    <name evidence="15" type="ORF">HannXRQ_Chr01g0009921</name>
    <name evidence="14" type="ORF">HanXRQr2_Chr01g0014731</name>
</gene>
<keyword evidence="16" id="KW-1185">Reference proteome</keyword>
<dbReference type="NCBIfam" id="TIGR00506">
    <property type="entry name" value="ribB"/>
    <property type="match status" value="1"/>
</dbReference>
<comment type="catalytic activity">
    <reaction evidence="12">
        <text>GTP + 4 H2O = 2,5-diamino-6-hydroxy-4-(5-phosphoribosylamino)-pyrimidine + formate + 2 phosphate + 3 H(+)</text>
        <dbReference type="Rhea" id="RHEA:23704"/>
        <dbReference type="ChEBI" id="CHEBI:15377"/>
        <dbReference type="ChEBI" id="CHEBI:15378"/>
        <dbReference type="ChEBI" id="CHEBI:15740"/>
        <dbReference type="ChEBI" id="CHEBI:37565"/>
        <dbReference type="ChEBI" id="CHEBI:43474"/>
        <dbReference type="ChEBI" id="CHEBI:58614"/>
        <dbReference type="EC" id="3.5.4.25"/>
    </reaction>
</comment>
<comment type="similarity">
    <text evidence="3">In the N-terminal section; belongs to the DHBP synthase family.</text>
</comment>
<dbReference type="CDD" id="cd00641">
    <property type="entry name" value="GTP_cyclohydro2"/>
    <property type="match status" value="1"/>
</dbReference>
<dbReference type="InterPro" id="IPR000926">
    <property type="entry name" value="RibA"/>
</dbReference>
<dbReference type="GO" id="GO:0008686">
    <property type="term" value="F:3,4-dihydroxy-2-butanone-4-phosphate synthase activity"/>
    <property type="evidence" value="ECO:0000318"/>
    <property type="project" value="GO_Central"/>
</dbReference>
<dbReference type="Gene3D" id="3.90.870.10">
    <property type="entry name" value="DHBP synthase"/>
    <property type="match status" value="1"/>
</dbReference>
<dbReference type="InterPro" id="IPR017945">
    <property type="entry name" value="DHBP_synth_RibB-like_a/b_dom"/>
</dbReference>
<dbReference type="PANTHER" id="PTHR21327">
    <property type="entry name" value="GTP CYCLOHYDROLASE II-RELATED"/>
    <property type="match status" value="1"/>
</dbReference>
<evidence type="ECO:0000256" key="9">
    <source>
        <dbReference type="ARBA" id="ARBA00022801"/>
    </source>
</evidence>
<dbReference type="UniPathway" id="UPA00275">
    <property type="reaction ID" value="UER00400"/>
</dbReference>
<keyword evidence="8" id="KW-0547">Nucleotide-binding</keyword>
<dbReference type="InterPro" id="IPR000422">
    <property type="entry name" value="DHBP_synthase_RibB"/>
</dbReference>
<dbReference type="EC" id="3.5.4.25" evidence="5"/>
<dbReference type="Gene3D" id="3.40.50.10990">
    <property type="entry name" value="GTP cyclohydrolase II"/>
    <property type="match status" value="1"/>
</dbReference>
<protein>
    <recommendedName>
        <fullName evidence="5">GTP cyclohydrolase II</fullName>
        <ecNumber evidence="5">3.5.4.25</ecNumber>
    </recommendedName>
</protein>
<keyword evidence="10" id="KW-0862">Zinc</keyword>
<dbReference type="GO" id="GO:0046872">
    <property type="term" value="F:metal ion binding"/>
    <property type="evidence" value="ECO:0007669"/>
    <property type="project" value="UniProtKB-KW"/>
</dbReference>
<dbReference type="GO" id="GO:0009231">
    <property type="term" value="P:riboflavin biosynthetic process"/>
    <property type="evidence" value="ECO:0000318"/>
    <property type="project" value="GO_Central"/>
</dbReference>
<dbReference type="AlphaFoldDB" id="A0A251VMQ6"/>
<dbReference type="InParanoid" id="A0A251VMQ6"/>
<comment type="pathway">
    <text evidence="2">Cofactor biosynthesis; riboflavin biosynthesis; 5-amino-6-(D-ribitylamino)uracil from GTP: step 1/4.</text>
</comment>
<keyword evidence="9 15" id="KW-0378">Hydrolase</keyword>
<keyword evidence="6" id="KW-0686">Riboflavin biosynthesis</keyword>
<evidence type="ECO:0000256" key="5">
    <source>
        <dbReference type="ARBA" id="ARBA00012762"/>
    </source>
</evidence>
<dbReference type="HAMAP" id="MF_00179">
    <property type="entry name" value="RibA"/>
    <property type="match status" value="1"/>
</dbReference>
<evidence type="ECO:0000256" key="1">
    <source>
        <dbReference type="ARBA" id="ARBA00001947"/>
    </source>
</evidence>
<feature type="domain" description="GTP cyclohydrolase II" evidence="13">
    <location>
        <begin position="359"/>
        <end position="522"/>
    </location>
</feature>
<reference evidence="14" key="3">
    <citation type="submission" date="2020-06" db="EMBL/GenBank/DDBJ databases">
        <title>Helianthus annuus Genome sequencing and assembly Release 2.</title>
        <authorList>
            <person name="Gouzy J."/>
            <person name="Langlade N."/>
            <person name="Munos S."/>
        </authorList>
    </citation>
    <scope>NUCLEOTIDE SEQUENCE</scope>
    <source>
        <tissue evidence="14">Leaves</tissue>
    </source>
</reference>
<evidence type="ECO:0000256" key="3">
    <source>
        <dbReference type="ARBA" id="ARBA00005520"/>
    </source>
</evidence>
<dbReference type="FunCoup" id="A0A251VMQ6">
    <property type="interactions" value="753"/>
</dbReference>
<dbReference type="SUPFAM" id="SSF55821">
    <property type="entry name" value="YrdC/RibB"/>
    <property type="match status" value="1"/>
</dbReference>
<evidence type="ECO:0000256" key="12">
    <source>
        <dbReference type="ARBA" id="ARBA00049295"/>
    </source>
</evidence>
<dbReference type="OMA" id="ECRGLIC"/>
<sequence length="553" mass="60501">MKDIESINTKIIINRINKTKTNHVTYHIHNKWWFFWPPPLIAATTTTMDSILFHHPPFTTTTHPTTYALPKQPPPLSTLKPSTLTCRALGDITGGENGAVFGVSSSNPGELFPSPENSENFNTIKAEITPETVDFFVSDADGDPDCPSDGFSSVEDALSTLRRGKLVIVVDDENGVIEGNFVFPASFTTPETIGFVMRHGSGIISVGMTSEDLERLNLPLMSPENENSLAPSFTITVDSIDTATGVSASDRAKTILALASLDSGPESFRRPGHVFPLKYRPGGVLRRAGHTEASVDLVQLAGLDPVSVLSTIVNPEDGSIAPLDRLRSLAVDHDIPVVLITDLIRYRRKRERLVEKIAISRLPTRWGLFEAHCYQNKLDGTEHIAVVKGDIGNGLDVLVRVHSECLTGDIFGSGRCDCGNQLSLAMEIIEESGRGVLIYLRGHEGRGIGLGHKLRAYNLQDLGHDTVEANLELGFAPDAREYGIGAQMLRDIGVQTMRLMTNNPAKFTGLKGYGLAIVERVPVMTPITDENRRYLETKRTKMGHIYGSDIPDL</sequence>
<evidence type="ECO:0000256" key="10">
    <source>
        <dbReference type="ARBA" id="ARBA00022833"/>
    </source>
</evidence>
<dbReference type="SUPFAM" id="SSF142695">
    <property type="entry name" value="RibA-like"/>
    <property type="match status" value="1"/>
</dbReference>
<dbReference type="Proteomes" id="UP000215914">
    <property type="component" value="Chromosome 1"/>
</dbReference>
<accession>A0A251VMQ6</accession>
<keyword evidence="11" id="KW-0342">GTP-binding</keyword>